<gene>
    <name evidence="2" type="ORF">GCM10025875_26500</name>
</gene>
<dbReference type="Proteomes" id="UP001157161">
    <property type="component" value="Unassembled WGS sequence"/>
</dbReference>
<dbReference type="EMBL" id="BSUM01000001">
    <property type="protein sequence ID" value="GMA32658.1"/>
    <property type="molecule type" value="Genomic_DNA"/>
</dbReference>
<keyword evidence="3" id="KW-1185">Reference proteome</keyword>
<reference evidence="2" key="1">
    <citation type="journal article" date="2014" name="Int. J. Syst. Evol. Microbiol.">
        <title>Complete genome sequence of Corynebacterium casei LMG S-19264T (=DSM 44701T), isolated from a smear-ripened cheese.</title>
        <authorList>
            <consortium name="US DOE Joint Genome Institute (JGI-PGF)"/>
            <person name="Walter F."/>
            <person name="Albersmeier A."/>
            <person name="Kalinowski J."/>
            <person name="Ruckert C."/>
        </authorList>
    </citation>
    <scope>NUCLEOTIDE SEQUENCE</scope>
    <source>
        <strain evidence="2">NBRC 112290</strain>
    </source>
</reference>
<organism evidence="2 3">
    <name type="scientific">Litorihabitans aurantiacus</name>
    <dbReference type="NCBI Taxonomy" id="1930061"/>
    <lineage>
        <taxon>Bacteria</taxon>
        <taxon>Bacillati</taxon>
        <taxon>Actinomycetota</taxon>
        <taxon>Actinomycetes</taxon>
        <taxon>Micrococcales</taxon>
        <taxon>Beutenbergiaceae</taxon>
        <taxon>Litorihabitans</taxon>
    </lineage>
</organism>
<reference evidence="2" key="2">
    <citation type="submission" date="2023-02" db="EMBL/GenBank/DDBJ databases">
        <authorList>
            <person name="Sun Q."/>
            <person name="Mori K."/>
        </authorList>
    </citation>
    <scope>NUCLEOTIDE SEQUENCE</scope>
    <source>
        <strain evidence="2">NBRC 112290</strain>
    </source>
</reference>
<proteinExistence type="predicted"/>
<feature type="transmembrane region" description="Helical" evidence="1">
    <location>
        <begin position="226"/>
        <end position="248"/>
    </location>
</feature>
<feature type="transmembrane region" description="Helical" evidence="1">
    <location>
        <begin position="180"/>
        <end position="206"/>
    </location>
</feature>
<keyword evidence="1" id="KW-1133">Transmembrane helix</keyword>
<keyword evidence="1" id="KW-0472">Membrane</keyword>
<evidence type="ECO:0000256" key="1">
    <source>
        <dbReference type="SAM" id="Phobius"/>
    </source>
</evidence>
<feature type="transmembrane region" description="Helical" evidence="1">
    <location>
        <begin position="75"/>
        <end position="93"/>
    </location>
</feature>
<accession>A0AA37XGD1</accession>
<feature type="transmembrane region" description="Helical" evidence="1">
    <location>
        <begin position="260"/>
        <end position="282"/>
    </location>
</feature>
<keyword evidence="1" id="KW-0812">Transmembrane</keyword>
<dbReference type="AlphaFoldDB" id="A0AA37XGD1"/>
<comment type="caution">
    <text evidence="2">The sequence shown here is derived from an EMBL/GenBank/DDBJ whole genome shotgun (WGS) entry which is preliminary data.</text>
</comment>
<evidence type="ECO:0000313" key="2">
    <source>
        <dbReference type="EMBL" id="GMA32658.1"/>
    </source>
</evidence>
<feature type="transmembrane region" description="Helical" evidence="1">
    <location>
        <begin position="105"/>
        <end position="125"/>
    </location>
</feature>
<feature type="transmembrane region" description="Helical" evidence="1">
    <location>
        <begin position="6"/>
        <end position="22"/>
    </location>
</feature>
<evidence type="ECO:0000313" key="3">
    <source>
        <dbReference type="Proteomes" id="UP001157161"/>
    </source>
</evidence>
<protein>
    <submittedName>
        <fullName evidence="2">Uncharacterized protein</fullName>
    </submittedName>
</protein>
<sequence>MLAGAALAVAAAVALLTPHVGNRTARRRRRPVGSHALAQGARARRDPLLGLPATPTGAVAGKELRTWLRDPWRSLEIRTAVWFATFLAAFLYVGTLGDVAGLFPFAPWAALAVAFMVGLGGTNLYGQDGTALWMLAVADSPATVRADVRGRQIAIVVAFGLPAVVLALALTALSGGWSHLVGVAAALVAMLGCGAGMSALFSVVGVSAGVDPAKRRNATDAGENPLLLQIGFWLSVVLAAPTLGLAVVTVTRAWEATTAVWWPGLLVTVGLLNGALVAWGLGRIAIAVLGARLPETFARVRYPGLRLAPGGTEAATGVAGGPAWAGALSDAAQKSYLDARAAKEKERAGRAS</sequence>
<name>A0AA37XGD1_9MICO</name>
<feature type="transmembrane region" description="Helical" evidence="1">
    <location>
        <begin position="153"/>
        <end position="174"/>
    </location>
</feature>